<dbReference type="InterPro" id="IPR000873">
    <property type="entry name" value="AMP-dep_synth/lig_dom"/>
</dbReference>
<name>A0ABT3T6L9_9GAMM</name>
<comment type="caution">
    <text evidence="6">The sequence shown here is derived from an EMBL/GenBank/DDBJ whole genome shotgun (WGS) entry which is preliminary data.</text>
</comment>
<accession>A0ABT3T6L9</accession>
<proteinExistence type="inferred from homology"/>
<evidence type="ECO:0000256" key="3">
    <source>
        <dbReference type="ARBA" id="ARBA00022741"/>
    </source>
</evidence>
<dbReference type="Proteomes" id="UP001143304">
    <property type="component" value="Unassembled WGS sequence"/>
</dbReference>
<keyword evidence="2" id="KW-0436">Ligase</keyword>
<dbReference type="EMBL" id="SHNO01000001">
    <property type="protein sequence ID" value="MCX2977132.1"/>
    <property type="molecule type" value="Genomic_DNA"/>
</dbReference>
<evidence type="ECO:0000259" key="5">
    <source>
        <dbReference type="Pfam" id="PF00501"/>
    </source>
</evidence>
<feature type="domain" description="AMP-dependent synthetase/ligase" evidence="5">
    <location>
        <begin position="34"/>
        <end position="90"/>
    </location>
</feature>
<comment type="similarity">
    <text evidence="1">Belongs to the ATP-dependent AMP-binding enzyme family.</text>
</comment>
<dbReference type="PANTHER" id="PTHR43107:SF15">
    <property type="entry name" value="FATTY ACID TRANSPORT PROTEIN 3, ISOFORM A"/>
    <property type="match status" value="1"/>
</dbReference>
<keyword evidence="7" id="KW-1185">Reference proteome</keyword>
<dbReference type="Pfam" id="PF00501">
    <property type="entry name" value="AMP-binding"/>
    <property type="match status" value="1"/>
</dbReference>
<protein>
    <recommendedName>
        <fullName evidence="5">AMP-dependent synthetase/ligase domain-containing protein</fullName>
    </recommendedName>
</protein>
<keyword evidence="4" id="KW-0067">ATP-binding</keyword>
<evidence type="ECO:0000256" key="1">
    <source>
        <dbReference type="ARBA" id="ARBA00006432"/>
    </source>
</evidence>
<evidence type="ECO:0000256" key="4">
    <source>
        <dbReference type="ARBA" id="ARBA00022840"/>
    </source>
</evidence>
<keyword evidence="3" id="KW-0547">Nucleotide-binding</keyword>
<evidence type="ECO:0000256" key="2">
    <source>
        <dbReference type="ARBA" id="ARBA00022598"/>
    </source>
</evidence>
<gene>
    <name evidence="6" type="ORF">EYC82_07160</name>
</gene>
<evidence type="ECO:0000313" key="7">
    <source>
        <dbReference type="Proteomes" id="UP001143304"/>
    </source>
</evidence>
<evidence type="ECO:0000313" key="6">
    <source>
        <dbReference type="EMBL" id="MCX2977132.1"/>
    </source>
</evidence>
<dbReference type="Gene3D" id="3.40.50.980">
    <property type="match status" value="1"/>
</dbReference>
<sequence length="90" mass="10477">MQIFRVMGEMTTVLPALRYRMPEDSDKTSLGRVFEDTVARFPDNTMLIFEGRQWTYREFSAEVNQFVRVLASKGVARGHTVALFMENRPE</sequence>
<dbReference type="PANTHER" id="PTHR43107">
    <property type="entry name" value="LONG-CHAIN FATTY ACID TRANSPORT PROTEIN"/>
    <property type="match status" value="1"/>
</dbReference>
<reference evidence="6" key="1">
    <citation type="submission" date="2019-02" db="EMBL/GenBank/DDBJ databases">
        <authorList>
            <person name="Li S.-H."/>
        </authorList>
    </citation>
    <scope>NUCLEOTIDE SEQUENCE</scope>
    <source>
        <strain evidence="6">IMCC11814</strain>
    </source>
</reference>
<dbReference type="SUPFAM" id="SSF56801">
    <property type="entry name" value="Acetyl-CoA synthetase-like"/>
    <property type="match status" value="1"/>
</dbReference>
<organism evidence="6 7">
    <name type="scientific">Candidatus Marimicrobium litorale</name>
    <dbReference type="NCBI Taxonomy" id="2518991"/>
    <lineage>
        <taxon>Bacteria</taxon>
        <taxon>Pseudomonadati</taxon>
        <taxon>Pseudomonadota</taxon>
        <taxon>Gammaproteobacteria</taxon>
        <taxon>Cellvibrionales</taxon>
        <taxon>Halieaceae</taxon>
        <taxon>Marimicrobium</taxon>
    </lineage>
</organism>